<feature type="domain" description="SSD" evidence="7">
    <location>
        <begin position="660"/>
        <end position="791"/>
    </location>
</feature>
<dbReference type="Gene3D" id="1.20.1640.10">
    <property type="entry name" value="Multidrug efflux transporter AcrB transmembrane domain"/>
    <property type="match status" value="2"/>
</dbReference>
<reference evidence="8" key="1">
    <citation type="submission" date="2020-10" db="EMBL/GenBank/DDBJ databases">
        <title>Connecting structure to function with the recovery of over 1000 high-quality activated sludge metagenome-assembled genomes encoding full-length rRNA genes using long-read sequencing.</title>
        <authorList>
            <person name="Singleton C.M."/>
            <person name="Petriglieri F."/>
            <person name="Kristensen J.M."/>
            <person name="Kirkegaard R.H."/>
            <person name="Michaelsen T.Y."/>
            <person name="Andersen M.H."/>
            <person name="Karst S.M."/>
            <person name="Dueholm M.S."/>
            <person name="Nielsen P.H."/>
            <person name="Albertsen M."/>
        </authorList>
    </citation>
    <scope>NUCLEOTIDE SEQUENCE</scope>
    <source>
        <strain evidence="8">OdNE_18-Q3-R46-58_BAT3C.305</strain>
    </source>
</reference>
<feature type="transmembrane region" description="Helical" evidence="6">
    <location>
        <begin position="696"/>
        <end position="718"/>
    </location>
</feature>
<feature type="transmembrane region" description="Helical" evidence="6">
    <location>
        <begin position="769"/>
        <end position="795"/>
    </location>
</feature>
<gene>
    <name evidence="8" type="ORF">IPN75_10495</name>
</gene>
<dbReference type="Pfam" id="PF07044">
    <property type="entry name" value="DUF1329"/>
    <property type="match status" value="1"/>
</dbReference>
<dbReference type="SUPFAM" id="SSF82866">
    <property type="entry name" value="Multidrug efflux transporter AcrB transmembrane domain"/>
    <property type="match status" value="2"/>
</dbReference>
<evidence type="ECO:0000256" key="1">
    <source>
        <dbReference type="ARBA" id="ARBA00004651"/>
    </source>
</evidence>
<evidence type="ECO:0000259" key="7">
    <source>
        <dbReference type="PROSITE" id="PS50156"/>
    </source>
</evidence>
<dbReference type="PANTHER" id="PTHR33406:SF10">
    <property type="entry name" value="SSD DOMAIN-CONTAINING PROTEIN"/>
    <property type="match status" value="1"/>
</dbReference>
<feature type="transmembrane region" description="Helical" evidence="6">
    <location>
        <begin position="302"/>
        <end position="323"/>
    </location>
</feature>
<protein>
    <submittedName>
        <fullName evidence="8">DUF1329 domain-containing protein</fullName>
    </submittedName>
</protein>
<feature type="transmembrane region" description="Helical" evidence="6">
    <location>
        <begin position="274"/>
        <end position="296"/>
    </location>
</feature>
<comment type="caution">
    <text evidence="8">The sequence shown here is derived from an EMBL/GenBank/DDBJ whole genome shotgun (WGS) entry which is preliminary data.</text>
</comment>
<feature type="transmembrane region" description="Helical" evidence="6">
    <location>
        <begin position="664"/>
        <end position="684"/>
    </location>
</feature>
<dbReference type="InterPro" id="IPR010752">
    <property type="entry name" value="DUF1329"/>
</dbReference>
<feature type="transmembrane region" description="Helical" evidence="6">
    <location>
        <begin position="344"/>
        <end position="367"/>
    </location>
</feature>
<feature type="transmembrane region" description="Helical" evidence="6">
    <location>
        <begin position="431"/>
        <end position="450"/>
    </location>
</feature>
<evidence type="ECO:0000313" key="9">
    <source>
        <dbReference type="Proteomes" id="UP000808146"/>
    </source>
</evidence>
<keyword evidence="2" id="KW-1003">Cell membrane</keyword>
<proteinExistence type="predicted"/>
<dbReference type="PROSITE" id="PS50156">
    <property type="entry name" value="SSD"/>
    <property type="match status" value="2"/>
</dbReference>
<keyword evidence="5 6" id="KW-0472">Membrane</keyword>
<feature type="transmembrane region" description="Helical" evidence="6">
    <location>
        <begin position="373"/>
        <end position="398"/>
    </location>
</feature>
<dbReference type="EMBL" id="JADKBR010000015">
    <property type="protein sequence ID" value="MBK8890782.1"/>
    <property type="molecule type" value="Genomic_DNA"/>
</dbReference>
<evidence type="ECO:0000256" key="3">
    <source>
        <dbReference type="ARBA" id="ARBA00022692"/>
    </source>
</evidence>
<feature type="transmembrane region" description="Helical" evidence="6">
    <location>
        <begin position="40"/>
        <end position="60"/>
    </location>
</feature>
<comment type="subcellular location">
    <subcellularLocation>
        <location evidence="1">Cell membrane</location>
        <topology evidence="1">Multi-pass membrane protein</topology>
    </subcellularLocation>
</comment>
<dbReference type="InterPro" id="IPR004869">
    <property type="entry name" value="MMPL_dom"/>
</dbReference>
<dbReference type="GO" id="GO:0005886">
    <property type="term" value="C:plasma membrane"/>
    <property type="evidence" value="ECO:0007669"/>
    <property type="project" value="UniProtKB-SubCell"/>
</dbReference>
<evidence type="ECO:0000256" key="4">
    <source>
        <dbReference type="ARBA" id="ARBA00022989"/>
    </source>
</evidence>
<dbReference type="Pfam" id="PF03176">
    <property type="entry name" value="MMPL"/>
    <property type="match status" value="2"/>
</dbReference>
<sequence>MRNTESGAADGNGILDQRSNYAEGWVGKAAYLIFSNRKPLLWLFIAITIVLGWSATRLQVSAGFSKMIPLKHEYMLTFKEYENTFGGANKVLVSLKNNKGDIYNKEFIETLRKITEEVFFVNGVERSSVTSIVTPNVRYTEVVEDGFKGDVLVPSNFNGSQEHIDLVKNNTRKSDWVGRIVASDHTAAMVVATLQERDPETGQRLDLREIGHKFEEIRKKYETDDYRVEVIGFAKSIADIADGAAGVLVFFAIAFVITTILLYWYSGSAMLTSYALICAIVPVIWLLGLLPFFGLALDPMSILVPFLIFSIAVSHAVQMTNGWKLETLAGHDGLTASRLCFEKLFIPGAIALLANALGFMVIAFVQIEMVQELTITATLGVTVMIITNKMLLPILLSYRQFSPESAQKLRGRENMGHALWEKLGALAERKAATGAIAIAVLAALVGFWYAKDLKVGDLGAGVPELRPDARYNKDVAGITKDYAIGVDLLQIIAVGNKDSEGPCIERPVMDKMEELELQMKQTDGVAAVVSLGGFISRTTQNYAETFIKWRSLPEDKAQLGQGVGLATRLGNELMSSGCKAMTVSVFTSDHQATTIEHIINQIKAFKAANGDDDRVEFKLASGNVGVMAATNEVVHASDKWVNLALFASVSLLCVIMFRSFRVTLCIILPLALVTLLCNAVMALMDIGVKVNTLPVVALGVGVGVDYGIYLFESMTHALKEHPEMTLREAFVDALKQRGTASVFTAVTMTISVATWSLSALKFQADMGLLLAFMFLVNMLGAILLLPALAAFLVAGRNNRSTLKVDGNAAKHASVALLAVTLLVPALLSKDAEAALPASEVERLAKDLTPVGAERGANKDGSIPAWSGGLTSPPAGWKPEAGYVDPFAADKLLFAIDAKNLAQYADKVTPGMQALLKAHPELRMNVYPTRRTAAFPKEVTDLVAKQASTAMLDGGIVKHFGDSTVPFPIPKSGLEAIWNTLVRYGGGALDINYDRTVVLPGSSTSAARVRERCIWDTNLDKRGAEREIFCVLNLIEPAMFSGMYRVIHEPIGFTRPERESWFFNVSQKRLRKEPDLSHDAEAIAVGGLRVIDQGHAFSGAPDRYDWKLAGKKEFSCRTTPTNWATRV</sequence>
<evidence type="ECO:0000256" key="2">
    <source>
        <dbReference type="ARBA" id="ARBA00022475"/>
    </source>
</evidence>
<name>A0A9D7LMY5_9RHOO</name>
<evidence type="ECO:0000313" key="8">
    <source>
        <dbReference type="EMBL" id="MBK8890782.1"/>
    </source>
</evidence>
<keyword evidence="3 6" id="KW-0812">Transmembrane</keyword>
<accession>A0A9D7LMY5</accession>
<evidence type="ECO:0000256" key="5">
    <source>
        <dbReference type="ARBA" id="ARBA00023136"/>
    </source>
</evidence>
<dbReference type="InterPro" id="IPR000731">
    <property type="entry name" value="SSD"/>
</dbReference>
<dbReference type="InterPro" id="IPR050545">
    <property type="entry name" value="Mycobact_MmpL"/>
</dbReference>
<evidence type="ECO:0000256" key="6">
    <source>
        <dbReference type="SAM" id="Phobius"/>
    </source>
</evidence>
<dbReference type="PANTHER" id="PTHR33406">
    <property type="entry name" value="MEMBRANE PROTEIN MJ1562-RELATED"/>
    <property type="match status" value="1"/>
</dbReference>
<dbReference type="AlphaFoldDB" id="A0A9D7LMY5"/>
<keyword evidence="4 6" id="KW-1133">Transmembrane helix</keyword>
<feature type="transmembrane region" description="Helical" evidence="6">
    <location>
        <begin position="243"/>
        <end position="265"/>
    </location>
</feature>
<dbReference type="Proteomes" id="UP000808146">
    <property type="component" value="Unassembled WGS sequence"/>
</dbReference>
<feature type="domain" description="SSD" evidence="7">
    <location>
        <begin position="239"/>
        <end position="398"/>
    </location>
</feature>
<organism evidence="8 9">
    <name type="scientific">Candidatus Dechloromonas phosphorivorans</name>
    <dbReference type="NCBI Taxonomy" id="2899244"/>
    <lineage>
        <taxon>Bacteria</taxon>
        <taxon>Pseudomonadati</taxon>
        <taxon>Pseudomonadota</taxon>
        <taxon>Betaproteobacteria</taxon>
        <taxon>Rhodocyclales</taxon>
        <taxon>Azonexaceae</taxon>
        <taxon>Dechloromonas</taxon>
    </lineage>
</organism>
<feature type="transmembrane region" description="Helical" evidence="6">
    <location>
        <begin position="739"/>
        <end position="757"/>
    </location>
</feature>